<evidence type="ECO:0000256" key="6">
    <source>
        <dbReference type="PIRSR" id="PIRSR006621-2"/>
    </source>
</evidence>
<comment type="caution">
    <text evidence="8">The sequence shown here is derived from an EMBL/GenBank/DDBJ whole genome shotgun (WGS) entry which is preliminary data.</text>
</comment>
<reference evidence="8 9" key="1">
    <citation type="submission" date="2019-08" db="EMBL/GenBank/DDBJ databases">
        <title>Genomic characterization of a novel candidate phylum (ARYD3) from a high temperature, high salinity tertiary oil reservoir in north central Oklahoma, USA.</title>
        <authorList>
            <person name="Youssef N.H."/>
            <person name="Yadav A."/>
            <person name="Elshahed M.S."/>
        </authorList>
    </citation>
    <scope>NUCLEOTIDE SEQUENCE [LARGE SCALE GENOMIC DNA]</scope>
    <source>
        <strain evidence="8">ARYD1</strain>
    </source>
</reference>
<keyword evidence="3" id="KW-0819">tRNA processing</keyword>
<evidence type="ECO:0000256" key="4">
    <source>
        <dbReference type="ARBA" id="ARBA00023002"/>
    </source>
</evidence>
<evidence type="ECO:0000313" key="9">
    <source>
        <dbReference type="Proteomes" id="UP000323337"/>
    </source>
</evidence>
<evidence type="ECO:0000313" key="8">
    <source>
        <dbReference type="EMBL" id="TYB34992.1"/>
    </source>
</evidence>
<feature type="binding site" evidence="6">
    <location>
        <position position="148"/>
    </location>
    <ligand>
        <name>FMN</name>
        <dbReference type="ChEBI" id="CHEBI:58210"/>
    </ligand>
</feature>
<proteinExistence type="predicted"/>
<keyword evidence="1" id="KW-0285">Flavoprotein</keyword>
<dbReference type="PANTHER" id="PTHR45846">
    <property type="entry name" value="TRNA-DIHYDROURIDINE(47) SYNTHASE [NAD(P)(+)]-LIKE"/>
    <property type="match status" value="1"/>
</dbReference>
<dbReference type="RefSeq" id="WP_303700191.1">
    <property type="nucleotide sequence ID" value="NZ_VSIV01000048.1"/>
</dbReference>
<feature type="binding site" evidence="6">
    <location>
        <begin position="232"/>
        <end position="233"/>
    </location>
    <ligand>
        <name>FMN</name>
        <dbReference type="ChEBI" id="CHEBI:58210"/>
    </ligand>
</feature>
<dbReference type="PIRSF" id="PIRSF006621">
    <property type="entry name" value="Dus"/>
    <property type="match status" value="1"/>
</dbReference>
<protein>
    <submittedName>
        <fullName evidence="8">tRNA-dihydrouridine synthase family protein</fullName>
    </submittedName>
</protein>
<dbReference type="PANTHER" id="PTHR45846:SF1">
    <property type="entry name" value="TRNA-DIHYDROURIDINE(47) SYNTHASE [NAD(P)(+)]-LIKE"/>
    <property type="match status" value="1"/>
</dbReference>
<feature type="binding site" evidence="6">
    <location>
        <position position="78"/>
    </location>
    <ligand>
        <name>FMN</name>
        <dbReference type="ChEBI" id="CHEBI:58210"/>
    </ligand>
</feature>
<evidence type="ECO:0000256" key="3">
    <source>
        <dbReference type="ARBA" id="ARBA00022694"/>
    </source>
</evidence>
<keyword evidence="2 6" id="KW-0288">FMN</keyword>
<evidence type="ECO:0000256" key="1">
    <source>
        <dbReference type="ARBA" id="ARBA00022630"/>
    </source>
</evidence>
<dbReference type="InterPro" id="IPR001269">
    <property type="entry name" value="DUS_fam"/>
</dbReference>
<evidence type="ECO:0000256" key="2">
    <source>
        <dbReference type="ARBA" id="ARBA00022643"/>
    </source>
</evidence>
<dbReference type="SUPFAM" id="SSF51395">
    <property type="entry name" value="FMN-linked oxidoreductases"/>
    <property type="match status" value="1"/>
</dbReference>
<sequence length="303" mass="34322">MKAALTQSSDLKILLKKEPLVAAPMAGITNRSFRKILRKFTNGLIYTEMVSVEGLKRQIDKTVDYIKLTSEDNPIIVQLFGYNENSFYDAVKITEQISDPYGFDINMGCPVKKVLKTGGGSNLLKDMKQAERIIRNVRKATEKNLTVKIRLGWDRQNLVFKELIKMAENEGVDAVCIHARTKSELFTGEVDYSALETAAQLVKIPVIGNGNICDPSGYKRMKKTGVSGVMIGRAIMKTPWIFQAIRENKHPENFLSKKELYNLLMELKDFESEEKGAHYINLLKKYAVFFSRSSPGASHFRNR</sequence>
<comment type="cofactor">
    <cofactor evidence="6">
        <name>FMN</name>
        <dbReference type="ChEBI" id="CHEBI:58210"/>
    </cofactor>
</comment>
<dbReference type="GO" id="GO:0017150">
    <property type="term" value="F:tRNA dihydrouridine synthase activity"/>
    <property type="evidence" value="ECO:0007669"/>
    <property type="project" value="InterPro"/>
</dbReference>
<dbReference type="Gene3D" id="3.20.20.70">
    <property type="entry name" value="Aldolase class I"/>
    <property type="match status" value="1"/>
</dbReference>
<feature type="binding site" evidence="6">
    <location>
        <position position="178"/>
    </location>
    <ligand>
        <name>FMN</name>
        <dbReference type="ChEBI" id="CHEBI:58210"/>
    </ligand>
</feature>
<accession>A0A5D0MQX4</accession>
<dbReference type="Pfam" id="PF01207">
    <property type="entry name" value="Dus"/>
    <property type="match status" value="1"/>
</dbReference>
<dbReference type="GO" id="GO:0050660">
    <property type="term" value="F:flavin adenine dinucleotide binding"/>
    <property type="evidence" value="ECO:0007669"/>
    <property type="project" value="InterPro"/>
</dbReference>
<feature type="active site" description="Proton donor" evidence="5">
    <location>
        <position position="109"/>
    </location>
</feature>
<gene>
    <name evidence="8" type="ORF">FXF49_01720</name>
</gene>
<dbReference type="CDD" id="cd02801">
    <property type="entry name" value="DUS_like_FMN"/>
    <property type="match status" value="1"/>
</dbReference>
<dbReference type="Proteomes" id="UP000323337">
    <property type="component" value="Unassembled WGS sequence"/>
</dbReference>
<dbReference type="EMBL" id="VSIV01000048">
    <property type="protein sequence ID" value="TYB34992.1"/>
    <property type="molecule type" value="Genomic_DNA"/>
</dbReference>
<keyword evidence="6" id="KW-0547">Nucleotide-binding</keyword>
<feature type="binding site" evidence="6">
    <location>
        <begin position="24"/>
        <end position="26"/>
    </location>
    <ligand>
        <name>FMN</name>
        <dbReference type="ChEBI" id="CHEBI:58210"/>
    </ligand>
</feature>
<organism evidence="8 9">
    <name type="scientific">Flexistipes sinusarabici</name>
    <dbReference type="NCBI Taxonomy" id="2352"/>
    <lineage>
        <taxon>Bacteria</taxon>
        <taxon>Pseudomonadati</taxon>
        <taxon>Deferribacterota</taxon>
        <taxon>Deferribacteres</taxon>
        <taxon>Deferribacterales</taxon>
        <taxon>Flexistipitaceae</taxon>
        <taxon>Flexistipes</taxon>
    </lineage>
</organism>
<dbReference type="AlphaFoldDB" id="A0A5D0MQX4"/>
<keyword evidence="4" id="KW-0560">Oxidoreductase</keyword>
<feature type="domain" description="DUS-like FMN-binding" evidence="7">
    <location>
        <begin position="22"/>
        <end position="301"/>
    </location>
</feature>
<dbReference type="InterPro" id="IPR035587">
    <property type="entry name" value="DUS-like_FMN-bd"/>
</dbReference>
<name>A0A5D0MQX4_FLESI</name>
<evidence type="ECO:0000256" key="5">
    <source>
        <dbReference type="PIRSR" id="PIRSR006621-1"/>
    </source>
</evidence>
<feature type="non-terminal residue" evidence="8">
    <location>
        <position position="303"/>
    </location>
</feature>
<dbReference type="GO" id="GO:0003723">
    <property type="term" value="F:RNA binding"/>
    <property type="evidence" value="ECO:0007669"/>
    <property type="project" value="TreeGrafter"/>
</dbReference>
<dbReference type="InterPro" id="IPR013785">
    <property type="entry name" value="Aldolase_TIM"/>
</dbReference>
<evidence type="ECO:0000259" key="7">
    <source>
        <dbReference type="Pfam" id="PF01207"/>
    </source>
</evidence>